<dbReference type="RefSeq" id="WP_043248875.1">
    <property type="nucleotide sequence ID" value="NZ_HG322950.1"/>
</dbReference>
<sequence length="167" mass="18100">MIPQTLSNTNLFIDGVSFAGDVPSLSLPKLSVKTQDYQAGGMDAPIALDMGLEKMEAKFSTNGARREALNFFGLADQNGFKGVFRGSFKGQKGEAVPVIATINGMLQEVDPGDWKIGELAEFKFNVVVSYYKLEVDGREVFAIDPLNAVRRINGVDQLAAMRGHLGI</sequence>
<gene>
    <name evidence="1" type="ORF">PKB_0575</name>
</gene>
<evidence type="ECO:0000313" key="1">
    <source>
        <dbReference type="EMBL" id="CDF81952.1"/>
    </source>
</evidence>
<organism evidence="1 2">
    <name type="scientific">Pseudomonas knackmussii (strain DSM 6978 / CCUG 54928 / LMG 23759 / B13)</name>
    <dbReference type="NCBI Taxonomy" id="1301098"/>
    <lineage>
        <taxon>Bacteria</taxon>
        <taxon>Pseudomonadati</taxon>
        <taxon>Pseudomonadota</taxon>
        <taxon>Gammaproteobacteria</taxon>
        <taxon>Pseudomonadales</taxon>
        <taxon>Pseudomonadaceae</taxon>
        <taxon>Pseudomonas</taxon>
    </lineage>
</organism>
<dbReference type="EMBL" id="HG322950">
    <property type="protein sequence ID" value="CDF81952.1"/>
    <property type="molecule type" value="Genomic_DNA"/>
</dbReference>
<dbReference type="KEGG" id="pkc:PKB_0575"/>
<protein>
    <submittedName>
        <fullName evidence="1">Bacteriophage protein</fullName>
    </submittedName>
</protein>
<keyword evidence="2" id="KW-1185">Reference proteome</keyword>
<dbReference type="PATRIC" id="fig|1301098.3.peg.592"/>
<name>A0A024HBR6_PSEKB</name>
<dbReference type="HOGENOM" id="CLU_130297_2_0_6"/>
<dbReference type="NCBIfam" id="TIGR01611">
    <property type="entry name" value="tail_tube"/>
    <property type="match status" value="1"/>
</dbReference>
<reference evidence="1 2" key="1">
    <citation type="submission" date="2013-03" db="EMBL/GenBank/DDBJ databases">
        <authorList>
            <person name="Linke B."/>
        </authorList>
    </citation>
    <scope>NUCLEOTIDE SEQUENCE [LARGE SCALE GENOMIC DNA]</scope>
    <source>
        <strain evidence="1 2">B13</strain>
    </source>
</reference>
<dbReference type="STRING" id="1301098.PKB_0575"/>
<dbReference type="InterPro" id="IPR006498">
    <property type="entry name" value="Tail_tube"/>
</dbReference>
<dbReference type="OrthoDB" id="3078668at2"/>
<dbReference type="eggNOG" id="COG3498">
    <property type="taxonomic scope" value="Bacteria"/>
</dbReference>
<reference evidence="1 2" key="2">
    <citation type="submission" date="2014-05" db="EMBL/GenBank/DDBJ databases">
        <title>Genome sequence of the 3-chlorobenzoate degrading bacterium Pseudomonas knackmussii B13 shows multiple evidence for horizontal gene transfer.</title>
        <authorList>
            <person name="Miyazaki R."/>
            <person name="Bertelli C."/>
            <person name="Falquet L."/>
            <person name="Robinson-Rechavi M."/>
            <person name="Gharib W."/>
            <person name="Roy S."/>
            <person name="Van der Meer J.R."/>
        </authorList>
    </citation>
    <scope>NUCLEOTIDE SEQUENCE [LARGE SCALE GENOMIC DNA]</scope>
    <source>
        <strain evidence="1 2">B13</strain>
    </source>
</reference>
<dbReference type="Proteomes" id="UP000025241">
    <property type="component" value="Chromosome I"/>
</dbReference>
<proteinExistence type="predicted"/>
<accession>A0A024HBR6</accession>
<evidence type="ECO:0000313" key="2">
    <source>
        <dbReference type="Proteomes" id="UP000025241"/>
    </source>
</evidence>
<dbReference type="Pfam" id="PF04985">
    <property type="entry name" value="Phage_tube"/>
    <property type="match status" value="1"/>
</dbReference>
<dbReference type="AlphaFoldDB" id="A0A024HBR6"/>